<reference evidence="6 7" key="1">
    <citation type="submission" date="2017-03" db="EMBL/GenBank/DDBJ databases">
        <authorList>
            <person name="Afonso C.L."/>
            <person name="Miller P.J."/>
            <person name="Scott M.A."/>
            <person name="Spackman E."/>
            <person name="Goraichik I."/>
            <person name="Dimitrov K.M."/>
            <person name="Suarez D.L."/>
            <person name="Swayne D.E."/>
        </authorList>
    </citation>
    <scope>NUCLEOTIDE SEQUENCE [LARGE SCALE GENOMIC DNA]</scope>
    <source>
        <strain evidence="6 7">CECT 7691</strain>
    </source>
</reference>
<dbReference type="InParanoid" id="A0A1Y5U0V5"/>
<dbReference type="PANTHER" id="PTHR43847">
    <property type="entry name" value="BLL3993 PROTEIN"/>
    <property type="match status" value="1"/>
</dbReference>
<dbReference type="RefSeq" id="WP_085885299.1">
    <property type="nucleotide sequence ID" value="NZ_FWFR01000004.1"/>
</dbReference>
<dbReference type="EMBL" id="FWFR01000004">
    <property type="protein sequence ID" value="SLN75793.1"/>
    <property type="molecule type" value="Genomic_DNA"/>
</dbReference>
<proteinExistence type="predicted"/>
<dbReference type="InterPro" id="IPR007318">
    <property type="entry name" value="Phopholipid_MeTrfase"/>
</dbReference>
<dbReference type="PANTHER" id="PTHR43847:SF1">
    <property type="entry name" value="BLL3993 PROTEIN"/>
    <property type="match status" value="1"/>
</dbReference>
<dbReference type="Proteomes" id="UP000193200">
    <property type="component" value="Unassembled WGS sequence"/>
</dbReference>
<evidence type="ECO:0000256" key="5">
    <source>
        <dbReference type="SAM" id="Phobius"/>
    </source>
</evidence>
<name>A0A1Y5U0V5_9PROT</name>
<sequence>MRIVRRLEQDGGFLFRWRSYLPLVIVPVGLPALYQAAQFEALWGERAEDIWMLACILLSIGGLAIRWLTVGFVPAGTSGRNTHEQRASFLNTTGLYSVVRNPLYLGNFVVILGIALATKSWWFVLIVALAYWLYIERIIAAEERFLAAKFGAGYLDWLGVTPAFLPAFRLWKRPAERFSLRTVLRREYNGVLSVGLAYYGLEAITDLAIEGESLRTWFQEDGIWSWSLAAALMLFLTLRTIKKNTRLLHVDGR</sequence>
<feature type="transmembrane region" description="Helical" evidence="5">
    <location>
        <begin position="20"/>
        <end position="38"/>
    </location>
</feature>
<evidence type="ECO:0000313" key="6">
    <source>
        <dbReference type="EMBL" id="SLN75793.1"/>
    </source>
</evidence>
<accession>A0A1Y5U0V5</accession>
<keyword evidence="7" id="KW-1185">Reference proteome</keyword>
<gene>
    <name evidence="6" type="ORF">OCH7691_03964</name>
</gene>
<dbReference type="GO" id="GO:0012505">
    <property type="term" value="C:endomembrane system"/>
    <property type="evidence" value="ECO:0007669"/>
    <property type="project" value="UniProtKB-SubCell"/>
</dbReference>
<dbReference type="Pfam" id="PF04191">
    <property type="entry name" value="PEMT"/>
    <property type="match status" value="1"/>
</dbReference>
<evidence type="ECO:0008006" key="8">
    <source>
        <dbReference type="Google" id="ProtNLM"/>
    </source>
</evidence>
<dbReference type="InterPro" id="IPR052527">
    <property type="entry name" value="Metal_cation-efflux_comp"/>
</dbReference>
<dbReference type="Gene3D" id="1.20.120.1630">
    <property type="match status" value="1"/>
</dbReference>
<evidence type="ECO:0000256" key="3">
    <source>
        <dbReference type="ARBA" id="ARBA00022989"/>
    </source>
</evidence>
<protein>
    <recommendedName>
        <fullName evidence="8">Isoprenylcysteine carboxyl methyltransferase (ICMT) family protein</fullName>
    </recommendedName>
</protein>
<keyword evidence="2 5" id="KW-0812">Transmembrane</keyword>
<evidence type="ECO:0000256" key="1">
    <source>
        <dbReference type="ARBA" id="ARBA00004127"/>
    </source>
</evidence>
<evidence type="ECO:0000256" key="2">
    <source>
        <dbReference type="ARBA" id="ARBA00022692"/>
    </source>
</evidence>
<evidence type="ECO:0000256" key="4">
    <source>
        <dbReference type="ARBA" id="ARBA00023136"/>
    </source>
</evidence>
<comment type="subcellular location">
    <subcellularLocation>
        <location evidence="1">Endomembrane system</location>
        <topology evidence="1">Multi-pass membrane protein</topology>
    </subcellularLocation>
</comment>
<evidence type="ECO:0000313" key="7">
    <source>
        <dbReference type="Proteomes" id="UP000193200"/>
    </source>
</evidence>
<feature type="transmembrane region" description="Helical" evidence="5">
    <location>
        <begin position="223"/>
        <end position="241"/>
    </location>
</feature>
<keyword evidence="3 5" id="KW-1133">Transmembrane helix</keyword>
<keyword evidence="4 5" id="KW-0472">Membrane</keyword>
<feature type="transmembrane region" description="Helical" evidence="5">
    <location>
        <begin position="152"/>
        <end position="171"/>
    </location>
</feature>
<dbReference type="AlphaFoldDB" id="A0A1Y5U0V5"/>
<dbReference type="OrthoDB" id="9811969at2"/>
<organism evidence="6 7">
    <name type="scientific">Oceanibacterium hippocampi</name>
    <dbReference type="NCBI Taxonomy" id="745714"/>
    <lineage>
        <taxon>Bacteria</taxon>
        <taxon>Pseudomonadati</taxon>
        <taxon>Pseudomonadota</taxon>
        <taxon>Alphaproteobacteria</taxon>
        <taxon>Sneathiellales</taxon>
        <taxon>Sneathiellaceae</taxon>
        <taxon>Oceanibacterium</taxon>
    </lineage>
</organism>
<feature type="transmembrane region" description="Helical" evidence="5">
    <location>
        <begin position="50"/>
        <end position="73"/>
    </location>
</feature>